<reference evidence="1 2" key="1">
    <citation type="submission" date="2019-03" db="EMBL/GenBank/DDBJ databases">
        <title>Genomic Encyclopedia of Archaeal and Bacterial Type Strains, Phase II (KMG-II): from individual species to whole genera.</title>
        <authorList>
            <person name="Goeker M."/>
        </authorList>
    </citation>
    <scope>NUCLEOTIDE SEQUENCE [LARGE SCALE GENOMIC DNA]</scope>
    <source>
        <strain evidence="1 2">ATCC 25309</strain>
    </source>
</reference>
<comment type="caution">
    <text evidence="1">The sequence shown here is derived from an EMBL/GenBank/DDBJ whole genome shotgun (WGS) entry which is preliminary data.</text>
</comment>
<dbReference type="OrthoDB" id="7504054at2"/>
<dbReference type="EMBL" id="SOCA01000002">
    <property type="protein sequence ID" value="TDU72954.1"/>
    <property type="molecule type" value="Genomic_DNA"/>
</dbReference>
<dbReference type="RefSeq" id="WP_133794065.1">
    <property type="nucleotide sequence ID" value="NZ_SOCA01000002.1"/>
</dbReference>
<dbReference type="InterPro" id="IPR032710">
    <property type="entry name" value="NTF2-like_dom_sf"/>
</dbReference>
<name>A0A4R7S3T8_9BACT</name>
<protein>
    <submittedName>
        <fullName evidence="1">Uncharacterized protein DUF3887</fullName>
    </submittedName>
</protein>
<dbReference type="Pfam" id="PF13211">
    <property type="entry name" value="DUF4019"/>
    <property type="match status" value="1"/>
</dbReference>
<sequence length="150" mass="16389">MNIISVAATLLASILLIGCNPIKSTAEAEKAAVEFHGLFDSQDYEKIYDTSHPDLKAAQSKQELVAFIKAVREKLGTVKSSDRKGWKANSYNLKTTVVLSYATVFEHGQGTETFTYRIEDGKASLLGWHINSNALMSNPAPLTAEADKPQ</sequence>
<evidence type="ECO:0000313" key="2">
    <source>
        <dbReference type="Proteomes" id="UP000295662"/>
    </source>
</evidence>
<proteinExistence type="predicted"/>
<evidence type="ECO:0000313" key="1">
    <source>
        <dbReference type="EMBL" id="TDU72954.1"/>
    </source>
</evidence>
<dbReference type="Gene3D" id="3.10.450.590">
    <property type="match status" value="1"/>
</dbReference>
<dbReference type="Proteomes" id="UP000295662">
    <property type="component" value="Unassembled WGS sequence"/>
</dbReference>
<organism evidence="1 2">
    <name type="scientific">Prosthecobacter fusiformis</name>
    <dbReference type="NCBI Taxonomy" id="48464"/>
    <lineage>
        <taxon>Bacteria</taxon>
        <taxon>Pseudomonadati</taxon>
        <taxon>Verrucomicrobiota</taxon>
        <taxon>Verrucomicrobiia</taxon>
        <taxon>Verrucomicrobiales</taxon>
        <taxon>Verrucomicrobiaceae</taxon>
        <taxon>Prosthecobacter</taxon>
    </lineage>
</organism>
<dbReference type="AlphaFoldDB" id="A0A4R7S3T8"/>
<accession>A0A4R7S3T8</accession>
<dbReference type="SUPFAM" id="SSF54427">
    <property type="entry name" value="NTF2-like"/>
    <property type="match status" value="1"/>
</dbReference>
<gene>
    <name evidence="1" type="ORF">EI77_01420</name>
</gene>
<dbReference type="InterPro" id="IPR025091">
    <property type="entry name" value="DUF4019"/>
</dbReference>
<keyword evidence="2" id="KW-1185">Reference proteome</keyword>